<accession>A0A8H4QYK1</accession>
<protein>
    <submittedName>
        <fullName evidence="1">Uncharacterized protein</fullName>
    </submittedName>
</protein>
<name>A0A8H4QYK1_9AGAR</name>
<evidence type="ECO:0000313" key="1">
    <source>
        <dbReference type="EMBL" id="KAF4619583.1"/>
    </source>
</evidence>
<keyword evidence="2" id="KW-1185">Reference proteome</keyword>
<proteinExistence type="predicted"/>
<dbReference type="Proteomes" id="UP000521872">
    <property type="component" value="Unassembled WGS sequence"/>
</dbReference>
<reference evidence="1 2" key="1">
    <citation type="submission" date="2019-12" db="EMBL/GenBank/DDBJ databases">
        <authorList>
            <person name="Floudas D."/>
            <person name="Bentzer J."/>
            <person name="Ahren D."/>
            <person name="Johansson T."/>
            <person name="Persson P."/>
            <person name="Tunlid A."/>
        </authorList>
    </citation>
    <scope>NUCLEOTIDE SEQUENCE [LARGE SCALE GENOMIC DNA]</scope>
    <source>
        <strain evidence="1 2">CBS 102.39</strain>
    </source>
</reference>
<comment type="caution">
    <text evidence="1">The sequence shown here is derived from an EMBL/GenBank/DDBJ whole genome shotgun (WGS) entry which is preliminary data.</text>
</comment>
<organism evidence="1 2">
    <name type="scientific">Agrocybe pediades</name>
    <dbReference type="NCBI Taxonomy" id="84607"/>
    <lineage>
        <taxon>Eukaryota</taxon>
        <taxon>Fungi</taxon>
        <taxon>Dikarya</taxon>
        <taxon>Basidiomycota</taxon>
        <taxon>Agaricomycotina</taxon>
        <taxon>Agaricomycetes</taxon>
        <taxon>Agaricomycetidae</taxon>
        <taxon>Agaricales</taxon>
        <taxon>Agaricineae</taxon>
        <taxon>Strophariaceae</taxon>
        <taxon>Agrocybe</taxon>
    </lineage>
</organism>
<gene>
    <name evidence="1" type="ORF">D9613_004771</name>
</gene>
<sequence>MSSSNGVYALIQYGDDPFRHRFVDHESRPAFTIEEVDRTPNVILRLTRELEWSQQHPSIMGPDNSYFYMGPENAPGYVVYGNGRINIGMPFFLRKGKRPEGLCQNGRDYKWKIGSHRMECMDGRNLLAVWEVSTPDKEYYAKLIIQPRAMPLITEIVTALIVNRIALALGW</sequence>
<dbReference type="AlphaFoldDB" id="A0A8H4QYK1"/>
<evidence type="ECO:0000313" key="2">
    <source>
        <dbReference type="Proteomes" id="UP000521872"/>
    </source>
</evidence>
<dbReference type="EMBL" id="JAACJL010000016">
    <property type="protein sequence ID" value="KAF4619583.1"/>
    <property type="molecule type" value="Genomic_DNA"/>
</dbReference>